<dbReference type="GO" id="GO:0005576">
    <property type="term" value="C:extracellular region"/>
    <property type="evidence" value="ECO:0000318"/>
    <property type="project" value="GO_Central"/>
</dbReference>
<dbReference type="AlphaFoldDB" id="A0A0Q3KI93"/>
<dbReference type="PROSITE" id="PS51892">
    <property type="entry name" value="SUBTILASE"/>
    <property type="match status" value="1"/>
</dbReference>
<evidence type="ECO:0000256" key="2">
    <source>
        <dbReference type="ARBA" id="ARBA00011073"/>
    </source>
</evidence>
<dbReference type="GeneID" id="100844239"/>
<evidence type="ECO:0000256" key="8">
    <source>
        <dbReference type="PIRSR" id="PIRSR615500-1"/>
    </source>
</evidence>
<dbReference type="InterPro" id="IPR036852">
    <property type="entry name" value="Peptidase_S8/S53_dom_sf"/>
</dbReference>
<comment type="subcellular location">
    <subcellularLocation>
        <location evidence="1">Secreted</location>
    </subcellularLocation>
</comment>
<reference evidence="16" key="3">
    <citation type="submission" date="2018-08" db="UniProtKB">
        <authorList>
            <consortium name="EnsemblPlants"/>
        </authorList>
    </citation>
    <scope>IDENTIFICATION</scope>
    <source>
        <strain evidence="16">cv. Bd21</strain>
    </source>
</reference>
<dbReference type="GO" id="GO:0004252">
    <property type="term" value="F:serine-type endopeptidase activity"/>
    <property type="evidence" value="ECO:0000318"/>
    <property type="project" value="GO_Central"/>
</dbReference>
<dbReference type="InterPro" id="IPR010259">
    <property type="entry name" value="S8pro/Inhibitor_I9"/>
</dbReference>
<dbReference type="Gramene" id="KQK23956">
    <property type="protein sequence ID" value="KQK23956"/>
    <property type="gene ID" value="BRADI_1g77260v3"/>
</dbReference>
<feature type="active site" description="Charge relay system" evidence="8 9">
    <location>
        <position position="150"/>
    </location>
</feature>
<dbReference type="PROSITE" id="PS51257">
    <property type="entry name" value="PROKAR_LIPOPROTEIN"/>
    <property type="match status" value="1"/>
</dbReference>
<evidence type="ECO:0000313" key="17">
    <source>
        <dbReference type="Proteomes" id="UP000008810"/>
    </source>
</evidence>
<feature type="signal peptide" evidence="10">
    <location>
        <begin position="1"/>
        <end position="20"/>
    </location>
</feature>
<evidence type="ECO:0000313" key="15">
    <source>
        <dbReference type="EMBL" id="KQK23956.1"/>
    </source>
</evidence>
<evidence type="ECO:0000259" key="12">
    <source>
        <dbReference type="Pfam" id="PF02225"/>
    </source>
</evidence>
<evidence type="ECO:0008006" key="18">
    <source>
        <dbReference type="Google" id="ProtNLM"/>
    </source>
</evidence>
<dbReference type="EMBL" id="CM000880">
    <property type="protein sequence ID" value="KQK23956.1"/>
    <property type="molecule type" value="Genomic_DNA"/>
</dbReference>
<evidence type="ECO:0000256" key="10">
    <source>
        <dbReference type="SAM" id="SignalP"/>
    </source>
</evidence>
<dbReference type="InterPro" id="IPR015500">
    <property type="entry name" value="Peptidase_S8_subtilisin-rel"/>
</dbReference>
<dbReference type="Pfam" id="PF00082">
    <property type="entry name" value="Peptidase_S8"/>
    <property type="match status" value="1"/>
</dbReference>
<keyword evidence="4 10" id="KW-0732">Signal</keyword>
<feature type="active site" description="Charge relay system" evidence="8 9">
    <location>
        <position position="542"/>
    </location>
</feature>
<dbReference type="PRINTS" id="PR00723">
    <property type="entry name" value="SUBTILISIN"/>
</dbReference>
<dbReference type="Proteomes" id="UP000008810">
    <property type="component" value="Chromosome 1"/>
</dbReference>
<gene>
    <name evidence="16" type="primary">LOC100844239</name>
    <name evidence="15" type="ORF">BRADI_1g77260v3</name>
</gene>
<feature type="domain" description="Peptidase S8/S53" evidence="11">
    <location>
        <begin position="141"/>
        <end position="579"/>
    </location>
</feature>
<name>A0A0Q3KI93_BRADI</name>
<evidence type="ECO:0000313" key="16">
    <source>
        <dbReference type="EnsemblPlants" id="KQK23956"/>
    </source>
</evidence>
<evidence type="ECO:0000256" key="1">
    <source>
        <dbReference type="ARBA" id="ARBA00004613"/>
    </source>
</evidence>
<feature type="domain" description="Subtilisin-like protease fibronectin type-III" evidence="14">
    <location>
        <begin position="656"/>
        <end position="755"/>
    </location>
</feature>
<dbReference type="ExpressionAtlas" id="A0A0Q3KI93">
    <property type="expression patterns" value="baseline and differential"/>
</dbReference>
<evidence type="ECO:0000256" key="7">
    <source>
        <dbReference type="ARBA" id="ARBA00023180"/>
    </source>
</evidence>
<dbReference type="Gene3D" id="3.50.30.30">
    <property type="match status" value="1"/>
</dbReference>
<keyword evidence="7" id="KW-0325">Glycoprotein</keyword>
<dbReference type="InterPro" id="IPR003137">
    <property type="entry name" value="PA_domain"/>
</dbReference>
<dbReference type="Pfam" id="PF02225">
    <property type="entry name" value="PA"/>
    <property type="match status" value="1"/>
</dbReference>
<evidence type="ECO:0000256" key="4">
    <source>
        <dbReference type="ARBA" id="ARBA00022729"/>
    </source>
</evidence>
<dbReference type="InterPro" id="IPR000209">
    <property type="entry name" value="Peptidase_S8/S53_dom"/>
</dbReference>
<dbReference type="InterPro" id="IPR045051">
    <property type="entry name" value="SBT"/>
</dbReference>
<dbReference type="Gene3D" id="3.40.50.200">
    <property type="entry name" value="Peptidase S8/S53 domain"/>
    <property type="match status" value="1"/>
</dbReference>
<evidence type="ECO:0000256" key="3">
    <source>
        <dbReference type="ARBA" id="ARBA00022670"/>
    </source>
</evidence>
<evidence type="ECO:0000256" key="5">
    <source>
        <dbReference type="ARBA" id="ARBA00022801"/>
    </source>
</evidence>
<feature type="domain" description="PA" evidence="12">
    <location>
        <begin position="374"/>
        <end position="458"/>
    </location>
</feature>
<evidence type="ECO:0000259" key="13">
    <source>
        <dbReference type="Pfam" id="PF05922"/>
    </source>
</evidence>
<reference evidence="15 16" key="1">
    <citation type="journal article" date="2010" name="Nature">
        <title>Genome sequencing and analysis of the model grass Brachypodium distachyon.</title>
        <authorList>
            <consortium name="International Brachypodium Initiative"/>
        </authorList>
    </citation>
    <scope>NUCLEOTIDE SEQUENCE [LARGE SCALE GENOMIC DNA]</scope>
    <source>
        <strain evidence="15 16">Bd21</strain>
    </source>
</reference>
<dbReference type="Pfam" id="PF05922">
    <property type="entry name" value="Inhibitor_I9"/>
    <property type="match status" value="1"/>
</dbReference>
<evidence type="ECO:0000259" key="11">
    <source>
        <dbReference type="Pfam" id="PF00082"/>
    </source>
</evidence>
<keyword evidence="3 9" id="KW-0645">Protease</keyword>
<evidence type="ECO:0000256" key="9">
    <source>
        <dbReference type="PROSITE-ProRule" id="PRU01240"/>
    </source>
</evidence>
<comment type="similarity">
    <text evidence="2 9">Belongs to the peptidase S8 family.</text>
</comment>
<proteinExistence type="inferred from homology"/>
<feature type="domain" description="Inhibitor I9" evidence="13">
    <location>
        <begin position="31"/>
        <end position="116"/>
    </location>
</feature>
<feature type="active site" description="Charge relay system" evidence="8 9">
    <location>
        <position position="214"/>
    </location>
</feature>
<protein>
    <recommendedName>
        <fullName evidence="18">Subtilisin-like protease</fullName>
    </recommendedName>
</protein>
<dbReference type="KEGG" id="bdi:100844239"/>
<dbReference type="PROSITE" id="PS00136">
    <property type="entry name" value="SUBTILASE_ASP"/>
    <property type="match status" value="1"/>
</dbReference>
<dbReference type="Gene3D" id="3.30.70.80">
    <property type="entry name" value="Peptidase S8 propeptide/proteinase inhibitor I9"/>
    <property type="match status" value="1"/>
</dbReference>
<dbReference type="PANTHER" id="PTHR10795">
    <property type="entry name" value="PROPROTEIN CONVERTASE SUBTILISIN/KEXIN"/>
    <property type="match status" value="1"/>
</dbReference>
<keyword evidence="5 9" id="KW-0378">Hydrolase</keyword>
<reference evidence="15" key="2">
    <citation type="submission" date="2017-06" db="EMBL/GenBank/DDBJ databases">
        <title>WGS assembly of Brachypodium distachyon.</title>
        <authorList>
            <consortium name="The International Brachypodium Initiative"/>
            <person name="Lucas S."/>
            <person name="Harmon-Smith M."/>
            <person name="Lail K."/>
            <person name="Tice H."/>
            <person name="Grimwood J."/>
            <person name="Bruce D."/>
            <person name="Barry K."/>
            <person name="Shu S."/>
            <person name="Lindquist E."/>
            <person name="Wang M."/>
            <person name="Pitluck S."/>
            <person name="Vogel J.P."/>
            <person name="Garvin D.F."/>
            <person name="Mockler T.C."/>
            <person name="Schmutz J."/>
            <person name="Rokhsar D."/>
            <person name="Bevan M.W."/>
        </authorList>
    </citation>
    <scope>NUCLEOTIDE SEQUENCE</scope>
    <source>
        <strain evidence="15">Bd21</strain>
    </source>
</reference>
<dbReference type="Gene3D" id="2.60.40.2310">
    <property type="match status" value="1"/>
</dbReference>
<dbReference type="RefSeq" id="XP_014753290.1">
    <property type="nucleotide sequence ID" value="XM_014897804.2"/>
</dbReference>
<accession>A0A0Q3KI93</accession>
<dbReference type="EnsemblPlants" id="KQK23956">
    <property type="protein sequence ID" value="KQK23956"/>
    <property type="gene ID" value="BRADI_1g77260v3"/>
</dbReference>
<dbReference type="SMR" id="A0A0Q3KI93"/>
<evidence type="ECO:0000259" key="14">
    <source>
        <dbReference type="Pfam" id="PF17766"/>
    </source>
</evidence>
<dbReference type="CDD" id="cd04852">
    <property type="entry name" value="Peptidases_S8_3"/>
    <property type="match status" value="1"/>
</dbReference>
<dbReference type="SUPFAM" id="SSF52743">
    <property type="entry name" value="Subtilisin-like"/>
    <property type="match status" value="1"/>
</dbReference>
<dbReference type="InterPro" id="IPR023827">
    <property type="entry name" value="Peptidase_S8_Asp-AS"/>
</dbReference>
<dbReference type="FunCoup" id="A0A0Q3KI93">
    <property type="interactions" value="1"/>
</dbReference>
<dbReference type="CDD" id="cd02120">
    <property type="entry name" value="PA_subtilisin_like"/>
    <property type="match status" value="1"/>
</dbReference>
<dbReference type="InterPro" id="IPR034197">
    <property type="entry name" value="Peptidases_S8_3"/>
</dbReference>
<keyword evidence="6 9" id="KW-0720">Serine protease</keyword>
<organism evidence="15">
    <name type="scientific">Brachypodium distachyon</name>
    <name type="common">Purple false brome</name>
    <name type="synonym">Trachynia distachya</name>
    <dbReference type="NCBI Taxonomy" id="15368"/>
    <lineage>
        <taxon>Eukaryota</taxon>
        <taxon>Viridiplantae</taxon>
        <taxon>Streptophyta</taxon>
        <taxon>Embryophyta</taxon>
        <taxon>Tracheophyta</taxon>
        <taxon>Spermatophyta</taxon>
        <taxon>Magnoliopsida</taxon>
        <taxon>Liliopsida</taxon>
        <taxon>Poales</taxon>
        <taxon>Poaceae</taxon>
        <taxon>BOP clade</taxon>
        <taxon>Pooideae</taxon>
        <taxon>Stipodae</taxon>
        <taxon>Brachypodieae</taxon>
        <taxon>Brachypodium</taxon>
    </lineage>
</organism>
<dbReference type="InterPro" id="IPR037045">
    <property type="entry name" value="S8pro/Inhibitor_I9_sf"/>
</dbReference>
<dbReference type="OrthoDB" id="206201at2759"/>
<sequence>MTRGLASVPFLFFFALPLLAACNGQQQVRKNYVVHLEPREEGSTGPVEQWHRSFLPEAAATPDSASDAAAGDGPRIIYSYSHVLSGFAARLSDEEAEQLRNKAGCVRLYPEEFLPLATTHSPGFLGLHLGKDGFWSRSGFGKGVVIGLLDTGILPSHPSFGDAGMPPPPKKWKGACEFTAVAGTGGCNNKVIGARAFGSASVNSTAPPVDDAGHGTHTASTAAGNFVQNADVRGNAHGTASGMAPHAHLAIYKVCSRSRCSIMDVVAGLDAAVKDGVDVISFSIDASDGAQFNYDLVAVATYKAMEHGIFVSAAAGNAGPVAGSVGNSAPWMLTVAAGTTDRAIRTTVTLGNGEKLEGESLFQPRNNTAGRPLPLVFPGAYGDPDARACTTLPDTVSGKIVLCESRGIGEHVAQGQTVNAYNGAGMVLMNKATEGYTTFADAHVLPASHVSYAAGAKLTAYLKSTPKPTASITFKGTVMGSSPAPAVAFFSSRGPSKASPGILKPDITGPGMNILAAWAPSEMHPEFADDASLPFFMESGTSMSAPHLSGIAAVIKSLHPTWSPAAIRSALMTTSDTADHAGVPIKDEQYRKASSYAMGAGYVNPGRAADPGLVYDLAPNDYIPYLCGLGYGDDGVREITHRRVACAKLKAITEAELNYPSMVVKLLSQPITVRRKVTNVGNAGSVYTAVVDMPKEVSVTVRPPMLRFTRAYERQIFTVTLRWAAGKQPAVGGAEGNLRWVSQDKLHVVRSPIVIPRAKPAAVA</sequence>
<evidence type="ECO:0000256" key="6">
    <source>
        <dbReference type="ARBA" id="ARBA00022825"/>
    </source>
</evidence>
<dbReference type="InterPro" id="IPR041469">
    <property type="entry name" value="Subtilisin-like_FN3"/>
</dbReference>
<dbReference type="GO" id="GO:0006508">
    <property type="term" value="P:proteolysis"/>
    <property type="evidence" value="ECO:0007669"/>
    <property type="project" value="UniProtKB-KW"/>
</dbReference>
<keyword evidence="17" id="KW-1185">Reference proteome</keyword>
<feature type="chain" id="PRO_5043129419" description="Subtilisin-like protease" evidence="10">
    <location>
        <begin position="21"/>
        <end position="764"/>
    </location>
</feature>
<dbReference type="Pfam" id="PF17766">
    <property type="entry name" value="fn3_6"/>
    <property type="match status" value="1"/>
</dbReference>